<protein>
    <recommendedName>
        <fullName evidence="3">O-fucosyltransferase family protein</fullName>
    </recommendedName>
</protein>
<evidence type="ECO:0000313" key="2">
    <source>
        <dbReference type="Proteomes" id="UP001159427"/>
    </source>
</evidence>
<comment type="caution">
    <text evidence="1">The sequence shown here is derived from an EMBL/GenBank/DDBJ whole genome shotgun (WGS) entry which is preliminary data.</text>
</comment>
<dbReference type="Gene3D" id="3.40.50.11350">
    <property type="match status" value="1"/>
</dbReference>
<name>A0ABN8LQ02_9CNID</name>
<evidence type="ECO:0000313" key="1">
    <source>
        <dbReference type="EMBL" id="CAH3018523.1"/>
    </source>
</evidence>
<gene>
    <name evidence="1" type="ORF">PEVE_00043734</name>
</gene>
<organism evidence="1 2">
    <name type="scientific">Porites evermanni</name>
    <dbReference type="NCBI Taxonomy" id="104178"/>
    <lineage>
        <taxon>Eukaryota</taxon>
        <taxon>Metazoa</taxon>
        <taxon>Cnidaria</taxon>
        <taxon>Anthozoa</taxon>
        <taxon>Hexacorallia</taxon>
        <taxon>Scleractinia</taxon>
        <taxon>Fungiina</taxon>
        <taxon>Poritidae</taxon>
        <taxon>Porites</taxon>
    </lineage>
</organism>
<proteinExistence type="predicted"/>
<dbReference type="PROSITE" id="PS50007">
    <property type="entry name" value="PIPLC_X_DOMAIN"/>
    <property type="match status" value="1"/>
</dbReference>
<evidence type="ECO:0008006" key="3">
    <source>
        <dbReference type="Google" id="ProtNLM"/>
    </source>
</evidence>
<keyword evidence="2" id="KW-1185">Reference proteome</keyword>
<dbReference type="EMBL" id="CALNXI010000090">
    <property type="protein sequence ID" value="CAH3018523.1"/>
    <property type="molecule type" value="Genomic_DNA"/>
</dbReference>
<dbReference type="Proteomes" id="UP001159427">
    <property type="component" value="Unassembled WGS sequence"/>
</dbReference>
<reference evidence="1 2" key="1">
    <citation type="submission" date="2022-05" db="EMBL/GenBank/DDBJ databases">
        <authorList>
            <consortium name="Genoscope - CEA"/>
            <person name="William W."/>
        </authorList>
    </citation>
    <scope>NUCLEOTIDE SEQUENCE [LARGE SCALE GENOMIC DNA]</scope>
</reference>
<sequence>MATNNLIDLTALASYSGHQVVVPFVIDSMFFGYKMSSDDTQTLALYYNLSAFNNTLRSHGYSTLVSWETFQSVCRDKLDLLIGFSYGEEASRRQQTTEIQGFQTRFGFNISKAVRVDSGMLRSVESFLDKVVKGSKCVGIEEWRGNKEVPYRAFFPLPIVIHSSLSTSKIAVFNARLLEIVDDFINKTLGSNYISLHIRTEHILRRSNGNFTTLVNCIKKQASLIKNIRARHPNYNKLFVAVDFSPFGSRSKWAREARRKASLLLKHLNELFDNMVFLQPQFYNIKDKGAAAIVEMALLVSGKQLFLTGGGSFEYTIRGLFIKRSPFSYDKVHAVCMYVVDQIDFRLNQ</sequence>
<accession>A0ABN8LQ02</accession>